<feature type="domain" description="C4-type zinc-finger of DNA polymerase delta" evidence="19">
    <location>
        <begin position="2205"/>
        <end position="2272"/>
    </location>
</feature>
<feature type="region of interest" description="Disordered" evidence="16">
    <location>
        <begin position="1063"/>
        <end position="1085"/>
    </location>
</feature>
<keyword evidence="15" id="KW-0175">Coiled coil</keyword>
<reference evidence="22" key="2">
    <citation type="submission" date="2022-10" db="EMBL/GenBank/DDBJ databases">
        <authorList>
            <consortium name="ENA_rothamsted_submissions"/>
            <consortium name="culmorum"/>
            <person name="King R."/>
        </authorList>
    </citation>
    <scope>NUCLEOTIDE SEQUENCE</scope>
</reference>
<dbReference type="FunFam" id="3.30.420.10:FF:000024">
    <property type="entry name" value="DNA polymerase zeta catalytic subunit"/>
    <property type="match status" value="1"/>
</dbReference>
<dbReference type="InterPro" id="IPR017964">
    <property type="entry name" value="DNA-dir_DNA_pol_B_CS"/>
</dbReference>
<evidence type="ECO:0000256" key="12">
    <source>
        <dbReference type="ARBA" id="ARBA00023014"/>
    </source>
</evidence>
<dbReference type="InterPro" id="IPR006172">
    <property type="entry name" value="DNA-dir_DNA_pol_B"/>
</dbReference>
<dbReference type="CDD" id="cd05778">
    <property type="entry name" value="DNA_polB_zeta_exo"/>
    <property type="match status" value="1"/>
</dbReference>
<keyword evidence="9" id="KW-0862">Zinc</keyword>
<comment type="cofactor">
    <cofactor evidence="1">
        <name>[4Fe-4S] cluster</name>
        <dbReference type="ChEBI" id="CHEBI:49883"/>
    </cofactor>
</comment>
<feature type="compositionally biased region" description="Polar residues" evidence="16">
    <location>
        <begin position="1076"/>
        <end position="1085"/>
    </location>
</feature>
<feature type="region of interest" description="Disordered" evidence="16">
    <location>
        <begin position="906"/>
        <end position="933"/>
    </location>
</feature>
<dbReference type="Pfam" id="PF14260">
    <property type="entry name" value="zf-C4pol"/>
    <property type="match status" value="1"/>
</dbReference>
<feature type="region of interest" description="Disordered" evidence="16">
    <location>
        <begin position="1373"/>
        <end position="1408"/>
    </location>
</feature>
<keyword evidence="13" id="KW-0234">DNA repair</keyword>
<keyword evidence="10" id="KW-0239">DNA-directed DNA polymerase</keyword>
<dbReference type="CDD" id="cd05534">
    <property type="entry name" value="POLBc_zeta"/>
    <property type="match status" value="1"/>
</dbReference>
<dbReference type="Proteomes" id="UP001153737">
    <property type="component" value="Chromosome 6"/>
</dbReference>
<feature type="domain" description="DNA polymerase zeta catalytic subunit N-terminal" evidence="21">
    <location>
        <begin position="5"/>
        <end position="58"/>
    </location>
</feature>
<dbReference type="EMBL" id="OU896712">
    <property type="protein sequence ID" value="CAH1173828.1"/>
    <property type="molecule type" value="Genomic_DNA"/>
</dbReference>
<evidence type="ECO:0000256" key="15">
    <source>
        <dbReference type="SAM" id="Coils"/>
    </source>
</evidence>
<evidence type="ECO:0000256" key="9">
    <source>
        <dbReference type="ARBA" id="ARBA00022833"/>
    </source>
</evidence>
<feature type="domain" description="DNA-directed DNA polymerase family B multifunctional" evidence="17">
    <location>
        <begin position="1712"/>
        <end position="2164"/>
    </location>
</feature>
<evidence type="ECO:0000256" key="13">
    <source>
        <dbReference type="ARBA" id="ARBA00023204"/>
    </source>
</evidence>
<dbReference type="GO" id="GO:0042276">
    <property type="term" value="P:error-prone translesion synthesis"/>
    <property type="evidence" value="ECO:0007669"/>
    <property type="project" value="TreeGrafter"/>
</dbReference>
<evidence type="ECO:0000256" key="14">
    <source>
        <dbReference type="ARBA" id="ARBA00049244"/>
    </source>
</evidence>
<evidence type="ECO:0000256" key="4">
    <source>
        <dbReference type="ARBA" id="ARBA00021589"/>
    </source>
</evidence>
<dbReference type="GO" id="GO:0051536">
    <property type="term" value="F:iron-sulfur cluster binding"/>
    <property type="evidence" value="ECO:0007669"/>
    <property type="project" value="UniProtKB-KW"/>
</dbReference>
<feature type="domain" description="DNA-directed DNA polymerase family B exonuclease" evidence="18">
    <location>
        <begin position="1429"/>
        <end position="1646"/>
    </location>
</feature>
<dbReference type="InterPro" id="IPR056447">
    <property type="entry name" value="REV3_N"/>
</dbReference>
<dbReference type="GO" id="GO:0046872">
    <property type="term" value="F:metal ion binding"/>
    <property type="evidence" value="ECO:0007669"/>
    <property type="project" value="UniProtKB-KW"/>
</dbReference>
<dbReference type="InterPro" id="IPR006133">
    <property type="entry name" value="DNA-dir_DNA_pol_B_exonuc"/>
</dbReference>
<dbReference type="Gene3D" id="3.30.420.10">
    <property type="entry name" value="Ribonuclease H-like superfamily/Ribonuclease H"/>
    <property type="match status" value="1"/>
</dbReference>
<dbReference type="OrthoDB" id="2414538at2759"/>
<dbReference type="InterPro" id="IPR006134">
    <property type="entry name" value="DNA-dir_DNA_pol_B_multi_dom"/>
</dbReference>
<feature type="coiled-coil region" evidence="15">
    <location>
        <begin position="543"/>
        <end position="577"/>
    </location>
</feature>
<dbReference type="InterPro" id="IPR043502">
    <property type="entry name" value="DNA/RNA_pol_sf"/>
</dbReference>
<feature type="domain" description="DNA polymerase delta/zeta catalytic subunit N-terminal" evidence="20">
    <location>
        <begin position="59"/>
        <end position="135"/>
    </location>
</feature>
<dbReference type="GO" id="GO:0016035">
    <property type="term" value="C:zeta DNA polymerase complex"/>
    <property type="evidence" value="ECO:0007669"/>
    <property type="project" value="InterPro"/>
</dbReference>
<reference evidence="22" key="1">
    <citation type="submission" date="2022-01" db="EMBL/GenBank/DDBJ databases">
        <authorList>
            <person name="King R."/>
        </authorList>
    </citation>
    <scope>NUCLEOTIDE SEQUENCE</scope>
</reference>
<keyword evidence="23" id="KW-1185">Reference proteome</keyword>
<evidence type="ECO:0000313" key="22">
    <source>
        <dbReference type="EMBL" id="CAH1173828.1"/>
    </source>
</evidence>
<evidence type="ECO:0000259" key="18">
    <source>
        <dbReference type="Pfam" id="PF03104"/>
    </source>
</evidence>
<dbReference type="FunFam" id="1.10.132.60:FF:000005">
    <property type="entry name" value="Putative DNA polymerase zeta catalytic subunit"/>
    <property type="match status" value="1"/>
</dbReference>
<gene>
    <name evidence="22" type="ORF">PHAECO_LOCUS10395</name>
</gene>
<keyword evidence="6" id="KW-0548">Nucleotidyltransferase</keyword>
<evidence type="ECO:0000313" key="23">
    <source>
        <dbReference type="Proteomes" id="UP001153737"/>
    </source>
</evidence>
<evidence type="ECO:0000259" key="19">
    <source>
        <dbReference type="Pfam" id="PF14260"/>
    </source>
</evidence>
<evidence type="ECO:0000259" key="17">
    <source>
        <dbReference type="Pfam" id="PF00136"/>
    </source>
</evidence>
<evidence type="ECO:0000259" key="20">
    <source>
        <dbReference type="Pfam" id="PF24055"/>
    </source>
</evidence>
<dbReference type="GO" id="GO:0003677">
    <property type="term" value="F:DNA binding"/>
    <property type="evidence" value="ECO:0007669"/>
    <property type="project" value="InterPro"/>
</dbReference>
<dbReference type="InterPro" id="IPR012337">
    <property type="entry name" value="RNaseH-like_sf"/>
</dbReference>
<keyword evidence="12" id="KW-0411">Iron-sulfur</keyword>
<dbReference type="Pfam" id="PF24055">
    <property type="entry name" value="POL3_N"/>
    <property type="match status" value="1"/>
</dbReference>
<proteinExistence type="inferred from homology"/>
<dbReference type="PRINTS" id="PR00106">
    <property type="entry name" value="DNAPOLB"/>
</dbReference>
<dbReference type="PROSITE" id="PS00116">
    <property type="entry name" value="DNA_POLYMERASE_B"/>
    <property type="match status" value="1"/>
</dbReference>
<dbReference type="InterPro" id="IPR036397">
    <property type="entry name" value="RNaseH_sf"/>
</dbReference>
<evidence type="ECO:0000256" key="3">
    <source>
        <dbReference type="ARBA" id="ARBA00012417"/>
    </source>
</evidence>
<name>A0A9P0DX40_PHACE</name>
<dbReference type="EC" id="2.7.7.7" evidence="3"/>
<organism evidence="22 23">
    <name type="scientific">Phaedon cochleariae</name>
    <name type="common">Mustard beetle</name>
    <dbReference type="NCBI Taxonomy" id="80249"/>
    <lineage>
        <taxon>Eukaryota</taxon>
        <taxon>Metazoa</taxon>
        <taxon>Ecdysozoa</taxon>
        <taxon>Arthropoda</taxon>
        <taxon>Hexapoda</taxon>
        <taxon>Insecta</taxon>
        <taxon>Pterygota</taxon>
        <taxon>Neoptera</taxon>
        <taxon>Endopterygota</taxon>
        <taxon>Coleoptera</taxon>
        <taxon>Polyphaga</taxon>
        <taxon>Cucujiformia</taxon>
        <taxon>Chrysomeloidea</taxon>
        <taxon>Chrysomelidae</taxon>
        <taxon>Chrysomelinae</taxon>
        <taxon>Chrysomelini</taxon>
        <taxon>Phaedon</taxon>
    </lineage>
</organism>
<evidence type="ECO:0000256" key="1">
    <source>
        <dbReference type="ARBA" id="ARBA00001966"/>
    </source>
</evidence>
<dbReference type="Gene3D" id="1.10.287.690">
    <property type="entry name" value="Helix hairpin bin"/>
    <property type="match status" value="1"/>
</dbReference>
<dbReference type="InterPro" id="IPR056435">
    <property type="entry name" value="DPOD/Z_N"/>
</dbReference>
<feature type="coiled-coil region" evidence="15">
    <location>
        <begin position="355"/>
        <end position="382"/>
    </location>
</feature>
<dbReference type="Pfam" id="PF24065">
    <property type="entry name" value="REV3_N"/>
    <property type="match status" value="1"/>
</dbReference>
<dbReference type="InterPro" id="IPR042087">
    <property type="entry name" value="DNA_pol_B_thumb"/>
</dbReference>
<dbReference type="InterPro" id="IPR030559">
    <property type="entry name" value="PolZ_Rev3"/>
</dbReference>
<evidence type="ECO:0000259" key="21">
    <source>
        <dbReference type="Pfam" id="PF24065"/>
    </source>
</evidence>
<dbReference type="Gene3D" id="1.10.132.60">
    <property type="entry name" value="DNA polymerase family B, C-terminal domain"/>
    <property type="match status" value="1"/>
</dbReference>
<dbReference type="InterPro" id="IPR025687">
    <property type="entry name" value="Znf-C4pol"/>
</dbReference>
<evidence type="ECO:0000256" key="2">
    <source>
        <dbReference type="ARBA" id="ARBA00005755"/>
    </source>
</evidence>
<dbReference type="Pfam" id="PF03104">
    <property type="entry name" value="DNA_pol_B_exo1"/>
    <property type="match status" value="1"/>
</dbReference>
<dbReference type="Gene3D" id="3.90.1600.10">
    <property type="entry name" value="Palm domain of DNA polymerase"/>
    <property type="match status" value="1"/>
</dbReference>
<dbReference type="SMART" id="SM00486">
    <property type="entry name" value="POLBc"/>
    <property type="match status" value="1"/>
</dbReference>
<dbReference type="SUPFAM" id="SSF56672">
    <property type="entry name" value="DNA/RNA polymerases"/>
    <property type="match status" value="1"/>
</dbReference>
<dbReference type="GO" id="GO:0005634">
    <property type="term" value="C:nucleus"/>
    <property type="evidence" value="ECO:0007669"/>
    <property type="project" value="TreeGrafter"/>
</dbReference>
<dbReference type="PANTHER" id="PTHR45812">
    <property type="entry name" value="DNA POLYMERASE ZETA CATALYTIC SUBUNIT"/>
    <property type="match status" value="1"/>
</dbReference>
<dbReference type="GO" id="GO:0000166">
    <property type="term" value="F:nucleotide binding"/>
    <property type="evidence" value="ECO:0007669"/>
    <property type="project" value="InterPro"/>
</dbReference>
<dbReference type="SUPFAM" id="SSF53098">
    <property type="entry name" value="Ribonuclease H-like"/>
    <property type="match status" value="1"/>
</dbReference>
<dbReference type="GO" id="GO:0003887">
    <property type="term" value="F:DNA-directed DNA polymerase activity"/>
    <property type="evidence" value="ECO:0007669"/>
    <property type="project" value="UniProtKB-KW"/>
</dbReference>
<feature type="compositionally biased region" description="Polar residues" evidence="16">
    <location>
        <begin position="919"/>
        <end position="932"/>
    </location>
</feature>
<accession>A0A9P0DX40</accession>
<comment type="similarity">
    <text evidence="2">Belongs to the DNA polymerase type-B family.</text>
</comment>
<sequence length="2296" mass="261931">MSILYSVRLVTLDSCMCVPIEGLDVMYSEFRGASVNQVPILRLYGSIPTGEKICVHIHGVFPYFYIPYEGGQDASSLMYKIAASIDKAVNISLNQASSRSQHVYKITLVSGIPMYGYHNRNHQFFKVYLYNPLLLRKVTSLLRNESTLGKLYQPHEAHLSFVLQFMIDYNLHGMSNMVLSKIRFREDPNRPNQNIDPDMFLPGTVNKMTVCELEGDCLAEDILNREEIASGNIAANPGIAALWADEQQRRRNKGEDSQIEHFLELERVDVEPTKSHFIYKQALRERLAVFSTEMNVVDKMNDSVYPAETPDDANLRNASMVDSQTPSSSLDETTFVSDLDETIRPFQDSEANMTLDQDALNLLELLNELESAKEDIEEDSILTQVEKEEEEDNNLDLSMAMEPMVTPKKIEASKEDDSEDGNDLWKDTIIPQLDGESGNFKVASHSFKSRKKFKNLHFIDKPMKTQKKEMEAKKRHIKKILYVKLVKCGRSMPDLDEIWDGTTEIIEQNHFRNFKAKKTKTVTFKRPISCIIGDKISRSNCRKKRKLTRKEKKERELRKTKEEIKKLGNRIKKINRQDQIAAIMKKLHEKENALYLLLAKNIHPKFRAIPKNKVKPPYPLRQNGIENNYSEVKIISDIIKRSGNYVEPTLYMKVRYPNYNFFLYNFNKRIIPSVTRIPRKLCSRNEDALQRFMDENVEYRRKSIINKEITKKILILPHIPLAFTGSENVHKYIDKNIEENEELIQTADVLNKNENTLANSLRINNLTGNEITTVRQQFIDHLSESNAFNENHKENIGNIRKSLRINSPEYKKCSYRKLLEIRSPNIPEIKNINKDQWTKKANYSNQLCSDGTAYLYSSDSNLSKQKNKTRTQSGNRTLKGILQIHHNGILVKNQFIINSLDGTVDTSDDEKTESHLRKSGNSSGGIETSPSRRSNRIKAHLLKCSLDGAIDSSSSEDEKKSTKRRRYPALPISITKSPSAHSKVPADTHLMSIKNTNCEEETSSIVQITSVCDSNVKRQLFTDDICLQSTIIEEHKACSYYPSSREKNILENVEDVSKNVQNNISDDSSVEHSLPDDNSSNESTIHADDNLNQSFFCSQAMNLNLLTTAEKYDKETKYHAKEGTSKVLTPIESNSLSQNSQVLNCSSESSSSGLITPYQRVKNEPGTLLANIPEDNDVEDLESSSTIFSSENCDISRNVESQSEISSECIVLAAKKIAPSRRDVIDSLEALHIPLVEQKKPFYSKVADVTGSIEVGFDVLKINSETSTHLPEFETQTDSLNRLRKYTLDNLPSGIHWRKNNIKNVILSFCKDRDCIIEPVKKPPTGKMVYDWINEKQRSSIRQTSEDKVKMHVPLNLGAKDDESDMDMSLTLTPCTPRTSQNSTNQSTIISNTPKSSNTSEGCSSPTIGKKFRKKYMRKKISNTLNRPLVPSQDYSVNQSCQITGVTIYNSFNRSAQNLQDARAIIEHQNLTVLVMELHVRTRGEFKPDPIYDSIRAIFYSILHDVPEPKTKPSNCNGVIAINTLPLSPNADKLPILNGIGVDCDIAYVDSEENLIKELLKLMTYWDPDILTGYEVELLSWGYIIERANVIGINLQPLLGRTKIHSLRWKDEDAPNELKIIGRIVLDVWRLMRHEIALQSYTFESVMSRILNRRIPHYPFKDLSFWWDHRTNLYRHRTVKYYLTRVDGILELFEKLDILGRTSELARLFGIQFYEVLSRGTQFRVESMMLRLAKPLNFIPVSPTIEQRAKMKAPEYIALVLEPESKLYNDPVIVLDFQSLYPSIIIAYNYCFTTCVGRVDRLGKNGPFEFGATQLKVSRKRLQKLVDRDLLNFAPCGVGYVKKEVRDGIMPRMLREILDTRLMVKNAMKENKDDKVLQRVLHNRQLGLKLIANVTYGYTAANFSGRMPSVEVGDSVVSKGRETLQRAIEMVENTPEWGARVVYGDTDSLFVIVPGKTKEHAFSVGKKIAEAVTNANPDPIKLKLEKVYQPCILQTKKRYVGYMYESPDQKEPVYEAKGIETVRRDGCPAVSKMLEKCLRILFETKDISQAKKYVLRQFDKIIAGRASIQDLIFAKEYRGAAGYRPGACVPALELTRKWTAVDKRNEPRSGERVPYIIVNGPPGLPLIRLVRSPRDLLQNPSLRPNAIYYITRVIIPPINRCFNLIGADLNSWFNQMPRKVTQNLAGSVSPKRKSTISQYFLTNSCAACGDQTQTGICLNCCNDSQKTSIILMEKMRMWERNHQNIILVCQSCTSTLTEVKCDSLDCPILYRRVQTGRDAQQVPYIRELSLSSDLLF</sequence>
<dbReference type="Pfam" id="PF00136">
    <property type="entry name" value="DNA_pol_B"/>
    <property type="match status" value="1"/>
</dbReference>
<evidence type="ECO:0000256" key="7">
    <source>
        <dbReference type="ARBA" id="ARBA00022723"/>
    </source>
</evidence>
<dbReference type="InterPro" id="IPR023211">
    <property type="entry name" value="DNA_pol_palm_dom_sf"/>
</dbReference>
<keyword evidence="5" id="KW-0808">Transferase</keyword>
<comment type="catalytic activity">
    <reaction evidence="14">
        <text>DNA(n) + a 2'-deoxyribonucleoside 5'-triphosphate = DNA(n+1) + diphosphate</text>
        <dbReference type="Rhea" id="RHEA:22508"/>
        <dbReference type="Rhea" id="RHEA-COMP:17339"/>
        <dbReference type="Rhea" id="RHEA-COMP:17340"/>
        <dbReference type="ChEBI" id="CHEBI:33019"/>
        <dbReference type="ChEBI" id="CHEBI:61560"/>
        <dbReference type="ChEBI" id="CHEBI:173112"/>
        <dbReference type="EC" id="2.7.7.7"/>
    </reaction>
</comment>
<evidence type="ECO:0000256" key="5">
    <source>
        <dbReference type="ARBA" id="ARBA00022679"/>
    </source>
</evidence>
<dbReference type="GO" id="GO:0000724">
    <property type="term" value="P:double-strand break repair via homologous recombination"/>
    <property type="evidence" value="ECO:0007669"/>
    <property type="project" value="TreeGrafter"/>
</dbReference>
<evidence type="ECO:0000256" key="8">
    <source>
        <dbReference type="ARBA" id="ARBA00022763"/>
    </source>
</evidence>
<dbReference type="PANTHER" id="PTHR45812:SF1">
    <property type="entry name" value="DNA POLYMERASE ZETA CATALYTIC SUBUNIT"/>
    <property type="match status" value="1"/>
</dbReference>
<feature type="compositionally biased region" description="Polar residues" evidence="16">
    <location>
        <begin position="1373"/>
        <end position="1407"/>
    </location>
</feature>
<keyword evidence="7" id="KW-0479">Metal-binding</keyword>
<dbReference type="Gene3D" id="3.30.342.10">
    <property type="entry name" value="DNA Polymerase, chain B, domain 1"/>
    <property type="match status" value="1"/>
</dbReference>
<protein>
    <recommendedName>
        <fullName evidence="4">DNA polymerase zeta catalytic subunit</fullName>
        <ecNumber evidence="3">2.7.7.7</ecNumber>
    </recommendedName>
</protein>
<evidence type="ECO:0000256" key="11">
    <source>
        <dbReference type="ARBA" id="ARBA00023004"/>
    </source>
</evidence>
<dbReference type="FunFam" id="1.10.287.690:FF:000002">
    <property type="entry name" value="DNA polymerase zeta"/>
    <property type="match status" value="1"/>
</dbReference>
<evidence type="ECO:0000256" key="6">
    <source>
        <dbReference type="ARBA" id="ARBA00022695"/>
    </source>
</evidence>
<keyword evidence="11" id="KW-0408">Iron</keyword>
<evidence type="ECO:0000256" key="16">
    <source>
        <dbReference type="SAM" id="MobiDB-lite"/>
    </source>
</evidence>
<evidence type="ECO:0000256" key="10">
    <source>
        <dbReference type="ARBA" id="ARBA00022932"/>
    </source>
</evidence>
<keyword evidence="8" id="KW-0227">DNA damage</keyword>